<dbReference type="AlphaFoldDB" id="A0A432GPL7"/>
<evidence type="ECO:0000313" key="6">
    <source>
        <dbReference type="EMBL" id="RTZ85486.1"/>
    </source>
</evidence>
<dbReference type="EMBL" id="QNZJ01000211">
    <property type="protein sequence ID" value="RTZ85486.1"/>
    <property type="molecule type" value="Genomic_DNA"/>
</dbReference>
<feature type="non-terminal residue" evidence="6">
    <location>
        <position position="87"/>
    </location>
</feature>
<feature type="domain" description="Pyridoxamine 5'-phosphate oxidase N-terminal" evidence="5">
    <location>
        <begin position="41"/>
        <end position="87"/>
    </location>
</feature>
<dbReference type="InterPro" id="IPR011576">
    <property type="entry name" value="Pyridox_Oxase_N"/>
</dbReference>
<dbReference type="InterPro" id="IPR000659">
    <property type="entry name" value="Pyridox_Oxase"/>
</dbReference>
<proteinExistence type="predicted"/>
<name>A0A432GPL7_9DELT</name>
<accession>A0A432GPL7</accession>
<sequence>MDLTFKRQGYQNEGLTKEQLSPDPFLEFEAWFKEANESEPIPNAMSLATVNHSGAPMLRTVLLKLFDANGFVFFTNYKSRKADQIAE</sequence>
<comment type="caution">
    <text evidence="6">The sequence shown here is derived from an EMBL/GenBank/DDBJ whole genome shotgun (WGS) entry which is preliminary data.</text>
</comment>
<organism evidence="6 7">
    <name type="scientific">SAR324 cluster bacterium</name>
    <dbReference type="NCBI Taxonomy" id="2024889"/>
    <lineage>
        <taxon>Bacteria</taxon>
        <taxon>Deltaproteobacteria</taxon>
        <taxon>SAR324 cluster</taxon>
    </lineage>
</organism>
<dbReference type="Proteomes" id="UP000287719">
    <property type="component" value="Unassembled WGS sequence"/>
</dbReference>
<keyword evidence="4" id="KW-0560">Oxidoreductase</keyword>
<dbReference type="GO" id="GO:0010181">
    <property type="term" value="F:FMN binding"/>
    <property type="evidence" value="ECO:0007669"/>
    <property type="project" value="InterPro"/>
</dbReference>
<dbReference type="Gene3D" id="2.30.110.10">
    <property type="entry name" value="Electron Transport, Fmn-binding Protein, Chain A"/>
    <property type="match status" value="1"/>
</dbReference>
<keyword evidence="3" id="KW-0288">FMN</keyword>
<evidence type="ECO:0000313" key="7">
    <source>
        <dbReference type="Proteomes" id="UP000287719"/>
    </source>
</evidence>
<evidence type="ECO:0000256" key="3">
    <source>
        <dbReference type="ARBA" id="ARBA00022643"/>
    </source>
</evidence>
<evidence type="ECO:0000256" key="4">
    <source>
        <dbReference type="ARBA" id="ARBA00023002"/>
    </source>
</evidence>
<keyword evidence="2" id="KW-0285">Flavoprotein</keyword>
<dbReference type="PANTHER" id="PTHR10851">
    <property type="entry name" value="PYRIDOXINE-5-PHOSPHATE OXIDASE"/>
    <property type="match status" value="1"/>
</dbReference>
<dbReference type="PANTHER" id="PTHR10851:SF0">
    <property type="entry name" value="PYRIDOXINE-5'-PHOSPHATE OXIDASE"/>
    <property type="match status" value="1"/>
</dbReference>
<dbReference type="GO" id="GO:0008615">
    <property type="term" value="P:pyridoxine biosynthetic process"/>
    <property type="evidence" value="ECO:0007669"/>
    <property type="project" value="InterPro"/>
</dbReference>
<evidence type="ECO:0000256" key="1">
    <source>
        <dbReference type="ARBA" id="ARBA00001917"/>
    </source>
</evidence>
<dbReference type="InterPro" id="IPR012349">
    <property type="entry name" value="Split_barrel_FMN-bd"/>
</dbReference>
<evidence type="ECO:0000256" key="2">
    <source>
        <dbReference type="ARBA" id="ARBA00022630"/>
    </source>
</evidence>
<reference evidence="6 7" key="1">
    <citation type="submission" date="2018-06" db="EMBL/GenBank/DDBJ databases">
        <title>Combined omics and stable isotope probing to characterize newly discovered Mariana Back-Arc vent microbial communities.</title>
        <authorList>
            <person name="Trembath-Reichert E."/>
            <person name="Huber J.A."/>
        </authorList>
    </citation>
    <scope>NUCLEOTIDE SEQUENCE [LARGE SCALE GENOMIC DNA]</scope>
    <source>
        <strain evidence="6">MAG 54</strain>
    </source>
</reference>
<dbReference type="Pfam" id="PF01243">
    <property type="entry name" value="PNPOx_N"/>
    <property type="match status" value="1"/>
</dbReference>
<protein>
    <submittedName>
        <fullName evidence="6">Pyridoxamine 5'-phosphate oxidase</fullName>
    </submittedName>
</protein>
<comment type="cofactor">
    <cofactor evidence="1">
        <name>FMN</name>
        <dbReference type="ChEBI" id="CHEBI:58210"/>
    </cofactor>
</comment>
<dbReference type="GO" id="GO:0004733">
    <property type="term" value="F:pyridoxamine phosphate oxidase activity"/>
    <property type="evidence" value="ECO:0007669"/>
    <property type="project" value="InterPro"/>
</dbReference>
<evidence type="ECO:0000259" key="5">
    <source>
        <dbReference type="Pfam" id="PF01243"/>
    </source>
</evidence>
<dbReference type="SUPFAM" id="SSF50475">
    <property type="entry name" value="FMN-binding split barrel"/>
    <property type="match status" value="1"/>
</dbReference>
<gene>
    <name evidence="6" type="ORF">DSY95_04730</name>
</gene>